<reference evidence="1" key="1">
    <citation type="journal article" date="2008" name="BMC Genomics">
        <title>A conifer genomics resource of 200,000 spruce (Picea spp.) ESTs and 6,464 high-quality, sequence-finished full-length cDNAs for Sitka spruce (Picea sitchensis).</title>
        <authorList>
            <person name="Ralph S.G."/>
            <person name="Chun H.J."/>
            <person name="Kolosova N."/>
            <person name="Cooper D."/>
            <person name="Oddy C."/>
            <person name="Ritland C.E."/>
            <person name="Kirkpatrick R."/>
            <person name="Moore R."/>
            <person name="Barber S."/>
            <person name="Holt R.A."/>
            <person name="Jones S.J."/>
            <person name="Marra M.A."/>
            <person name="Douglas C.J."/>
            <person name="Ritland K."/>
            <person name="Bohlmann J."/>
        </authorList>
    </citation>
    <scope>NUCLEOTIDE SEQUENCE</scope>
    <source>
        <tissue evidence="1">Bark</tissue>
    </source>
</reference>
<sequence>MFVELIHNNHPAAAEKEVQARHNRRGHRFPIDNFVKDSFKRWSRSSEKKKSLSNWMQK</sequence>
<accession>A9NY50</accession>
<dbReference type="AlphaFoldDB" id="A9NY50"/>
<evidence type="ECO:0000313" key="1">
    <source>
        <dbReference type="EMBL" id="ABK25561.1"/>
    </source>
</evidence>
<organism evidence="1">
    <name type="scientific">Picea sitchensis</name>
    <name type="common">Sitka spruce</name>
    <name type="synonym">Pinus sitchensis</name>
    <dbReference type="NCBI Taxonomy" id="3332"/>
    <lineage>
        <taxon>Eukaryota</taxon>
        <taxon>Viridiplantae</taxon>
        <taxon>Streptophyta</taxon>
        <taxon>Embryophyta</taxon>
        <taxon>Tracheophyta</taxon>
        <taxon>Spermatophyta</taxon>
        <taxon>Pinopsida</taxon>
        <taxon>Pinidae</taxon>
        <taxon>Conifers I</taxon>
        <taxon>Pinales</taxon>
        <taxon>Pinaceae</taxon>
        <taxon>Picea</taxon>
    </lineage>
</organism>
<dbReference type="EMBL" id="EF086290">
    <property type="protein sequence ID" value="ABK25561.1"/>
    <property type="molecule type" value="mRNA"/>
</dbReference>
<proteinExistence type="evidence at transcript level"/>
<name>A9NY50_PICSI</name>
<protein>
    <submittedName>
        <fullName evidence="1">Uncharacterized protein</fullName>
    </submittedName>
</protein>